<keyword evidence="4" id="KW-0408">Iron</keyword>
<dbReference type="Pfam" id="PF02310">
    <property type="entry name" value="B12-binding"/>
    <property type="match status" value="1"/>
</dbReference>
<evidence type="ECO:0000256" key="2">
    <source>
        <dbReference type="ARBA" id="ARBA00022691"/>
    </source>
</evidence>
<dbReference type="Gene3D" id="3.80.30.20">
    <property type="entry name" value="tm_1862 like domain"/>
    <property type="match status" value="1"/>
</dbReference>
<keyword evidence="9" id="KW-1185">Reference proteome</keyword>
<dbReference type="Gene3D" id="3.40.50.280">
    <property type="entry name" value="Cobalamin-binding domain"/>
    <property type="match status" value="1"/>
</dbReference>
<dbReference type="SFLD" id="SFLDG01082">
    <property type="entry name" value="B12-binding_domain_containing"/>
    <property type="match status" value="1"/>
</dbReference>
<dbReference type="SUPFAM" id="SSF102114">
    <property type="entry name" value="Radical SAM enzymes"/>
    <property type="match status" value="1"/>
</dbReference>
<evidence type="ECO:0000256" key="1">
    <source>
        <dbReference type="ARBA" id="ARBA00001966"/>
    </source>
</evidence>
<dbReference type="PANTHER" id="PTHR43409">
    <property type="entry name" value="ANAEROBIC MAGNESIUM-PROTOPORPHYRIN IX MONOMETHYL ESTER CYCLASE-RELATED"/>
    <property type="match status" value="1"/>
</dbReference>
<dbReference type="InterPro" id="IPR006638">
    <property type="entry name" value="Elp3/MiaA/NifB-like_rSAM"/>
</dbReference>
<feature type="domain" description="B12-binding" evidence="6">
    <location>
        <begin position="47"/>
        <end position="183"/>
    </location>
</feature>
<organism evidence="8 9">
    <name type="scientific">Candidatus Marimicrobium litorale</name>
    <dbReference type="NCBI Taxonomy" id="2518991"/>
    <lineage>
        <taxon>Bacteria</taxon>
        <taxon>Pseudomonadati</taxon>
        <taxon>Pseudomonadota</taxon>
        <taxon>Gammaproteobacteria</taxon>
        <taxon>Cellvibrionales</taxon>
        <taxon>Halieaceae</taxon>
        <taxon>Marimicrobium</taxon>
    </lineage>
</organism>
<name>A0ABT3T1H5_9GAMM</name>
<dbReference type="InterPro" id="IPR007197">
    <property type="entry name" value="rSAM"/>
</dbReference>
<comment type="cofactor">
    <cofactor evidence="1">
        <name>[4Fe-4S] cluster</name>
        <dbReference type="ChEBI" id="CHEBI:49883"/>
    </cofactor>
</comment>
<comment type="caution">
    <text evidence="8">The sequence shown here is derived from an EMBL/GenBank/DDBJ whole genome shotgun (WGS) entry which is preliminary data.</text>
</comment>
<dbReference type="SFLD" id="SFLDS00029">
    <property type="entry name" value="Radical_SAM"/>
    <property type="match status" value="1"/>
</dbReference>
<sequence>MDTIMQAGLVGPARSRQMARVAIIKLFTGLNLAPAQLSGELIRAGHESRVYYFRDYEDHTLEDSVNYEVADFSGLLFSVDGREVIWNCYTPFTDFEFDLLFKALEDFRPDAIGFSLYSGIIDESALVTEKIRERFNVPIIWGGPAPTLEPESCIPHADLICINEGEEVIVELANRIDSGDSWLDIEGTWARDNNGEIHKNPNRSNLPLNDIAIPDWRTENYVHIGKERAVRGRFPRNLGKEYPIMTQRGCPFSCSFCIESRYQEMFGKKDSLRRRDIDVVIEELRWAKENLDIETILFYDDVFTVNPRWLDDFLPRYKEEIGMPFWCYTYPTTHNLRMMKQLKDAGCVSITMGVQSGSERILKEYYNRPTKMARVIEAGKEIVEAGLTGFFDLITINEFDREEDLRQTFDFLIEFPKELKCVAFGEMITFPTYSFTMMSDENKASKKEPNAIASSDEQPSRETYDYYHKLYRLTRTPMPLDQLRQIGNDIRFRNDHSLLDPYLNPEKIARFTGLSA</sequence>
<keyword evidence="2" id="KW-0949">S-adenosyl-L-methionine</keyword>
<dbReference type="InterPro" id="IPR023404">
    <property type="entry name" value="rSAM_horseshoe"/>
</dbReference>
<evidence type="ECO:0000256" key="3">
    <source>
        <dbReference type="ARBA" id="ARBA00022723"/>
    </source>
</evidence>
<evidence type="ECO:0000256" key="5">
    <source>
        <dbReference type="ARBA" id="ARBA00023014"/>
    </source>
</evidence>
<dbReference type="SMART" id="SM00729">
    <property type="entry name" value="Elp3"/>
    <property type="match status" value="1"/>
</dbReference>
<dbReference type="PROSITE" id="PS51918">
    <property type="entry name" value="RADICAL_SAM"/>
    <property type="match status" value="1"/>
</dbReference>
<dbReference type="Pfam" id="PF04055">
    <property type="entry name" value="Radical_SAM"/>
    <property type="match status" value="1"/>
</dbReference>
<dbReference type="InterPro" id="IPR051198">
    <property type="entry name" value="BchE-like"/>
</dbReference>
<accession>A0ABT3T1H5</accession>
<dbReference type="PROSITE" id="PS51332">
    <property type="entry name" value="B12_BINDING"/>
    <property type="match status" value="1"/>
</dbReference>
<dbReference type="CDD" id="cd01335">
    <property type="entry name" value="Radical_SAM"/>
    <property type="match status" value="1"/>
</dbReference>
<proteinExistence type="predicted"/>
<keyword evidence="3" id="KW-0479">Metal-binding</keyword>
<evidence type="ECO:0000259" key="7">
    <source>
        <dbReference type="PROSITE" id="PS51918"/>
    </source>
</evidence>
<dbReference type="InterPro" id="IPR058240">
    <property type="entry name" value="rSAM_sf"/>
</dbReference>
<evidence type="ECO:0000313" key="9">
    <source>
        <dbReference type="Proteomes" id="UP001143304"/>
    </source>
</evidence>
<evidence type="ECO:0000256" key="4">
    <source>
        <dbReference type="ARBA" id="ARBA00023004"/>
    </source>
</evidence>
<reference evidence="8" key="1">
    <citation type="submission" date="2019-02" db="EMBL/GenBank/DDBJ databases">
        <authorList>
            <person name="Li S.-H."/>
        </authorList>
    </citation>
    <scope>NUCLEOTIDE SEQUENCE</scope>
    <source>
        <strain evidence="8">IMCC11814</strain>
    </source>
</reference>
<keyword evidence="5" id="KW-0411">Iron-sulfur</keyword>
<gene>
    <name evidence="8" type="ORF">EYC82_01955</name>
</gene>
<evidence type="ECO:0000313" key="8">
    <source>
        <dbReference type="EMBL" id="MCX2976121.1"/>
    </source>
</evidence>
<protein>
    <submittedName>
        <fullName evidence="8">B12-binding domain-containing radical SAM protein</fullName>
    </submittedName>
</protein>
<dbReference type="SFLD" id="SFLDG01123">
    <property type="entry name" value="methyltransferase_(Class_B)"/>
    <property type="match status" value="1"/>
</dbReference>
<evidence type="ECO:0000259" key="6">
    <source>
        <dbReference type="PROSITE" id="PS51332"/>
    </source>
</evidence>
<dbReference type="Proteomes" id="UP001143304">
    <property type="component" value="Unassembled WGS sequence"/>
</dbReference>
<dbReference type="InterPro" id="IPR006158">
    <property type="entry name" value="Cobalamin-bd"/>
</dbReference>
<dbReference type="EMBL" id="SHNO01000001">
    <property type="protein sequence ID" value="MCX2976121.1"/>
    <property type="molecule type" value="Genomic_DNA"/>
</dbReference>
<feature type="domain" description="Radical SAM core" evidence="7">
    <location>
        <begin position="236"/>
        <end position="475"/>
    </location>
</feature>
<dbReference type="InterPro" id="IPR034466">
    <property type="entry name" value="Methyltransferase_Class_B"/>
</dbReference>